<dbReference type="AlphaFoldDB" id="A0A078J8Q8"/>
<reference evidence="1 2" key="1">
    <citation type="journal article" date="2014" name="Science">
        <title>Plant genetics. Early allopolyploid evolution in the post-Neolithic Brassica napus oilseed genome.</title>
        <authorList>
            <person name="Chalhoub B."/>
            <person name="Denoeud F."/>
            <person name="Liu S."/>
            <person name="Parkin I.A."/>
            <person name="Tang H."/>
            <person name="Wang X."/>
            <person name="Chiquet J."/>
            <person name="Belcram H."/>
            <person name="Tong C."/>
            <person name="Samans B."/>
            <person name="Correa M."/>
            <person name="Da Silva C."/>
            <person name="Just J."/>
            <person name="Falentin C."/>
            <person name="Koh C.S."/>
            <person name="Le Clainche I."/>
            <person name="Bernard M."/>
            <person name="Bento P."/>
            <person name="Noel B."/>
            <person name="Labadie K."/>
            <person name="Alberti A."/>
            <person name="Charles M."/>
            <person name="Arnaud D."/>
            <person name="Guo H."/>
            <person name="Daviaud C."/>
            <person name="Alamery S."/>
            <person name="Jabbari K."/>
            <person name="Zhao M."/>
            <person name="Edger P.P."/>
            <person name="Chelaifa H."/>
            <person name="Tack D."/>
            <person name="Lassalle G."/>
            <person name="Mestiri I."/>
            <person name="Schnel N."/>
            <person name="Le Paslier M.C."/>
            <person name="Fan G."/>
            <person name="Renault V."/>
            <person name="Bayer P.E."/>
            <person name="Golicz A.A."/>
            <person name="Manoli S."/>
            <person name="Lee T.H."/>
            <person name="Thi V.H."/>
            <person name="Chalabi S."/>
            <person name="Hu Q."/>
            <person name="Fan C."/>
            <person name="Tollenaere R."/>
            <person name="Lu Y."/>
            <person name="Battail C."/>
            <person name="Shen J."/>
            <person name="Sidebottom C.H."/>
            <person name="Wang X."/>
            <person name="Canaguier A."/>
            <person name="Chauveau A."/>
            <person name="Berard A."/>
            <person name="Deniot G."/>
            <person name="Guan M."/>
            <person name="Liu Z."/>
            <person name="Sun F."/>
            <person name="Lim Y.P."/>
            <person name="Lyons E."/>
            <person name="Town C.D."/>
            <person name="Bancroft I."/>
            <person name="Wang X."/>
            <person name="Meng J."/>
            <person name="Ma J."/>
            <person name="Pires J.C."/>
            <person name="King G.J."/>
            <person name="Brunel D."/>
            <person name="Delourme R."/>
            <person name="Renard M."/>
            <person name="Aury J.M."/>
            <person name="Adams K.L."/>
            <person name="Batley J."/>
            <person name="Snowdon R.J."/>
            <person name="Tost J."/>
            <person name="Edwards D."/>
            <person name="Zhou Y."/>
            <person name="Hua W."/>
            <person name="Sharpe A.G."/>
            <person name="Paterson A.H."/>
            <person name="Guan C."/>
            <person name="Wincker P."/>
        </authorList>
    </citation>
    <scope>NUCLEOTIDE SEQUENCE [LARGE SCALE GENOMIC DNA]</scope>
    <source>
        <strain evidence="2">cv. Darmor-bzh</strain>
    </source>
</reference>
<gene>
    <name evidence="1" type="primary">BnaC01g42940D</name>
    <name evidence="1" type="ORF">GSBRNA2T00027786001</name>
</gene>
<evidence type="ECO:0000313" key="1">
    <source>
        <dbReference type="EMBL" id="CDY59850.1"/>
    </source>
</evidence>
<name>A0A078J8Q8_BRANA</name>
<dbReference type="Proteomes" id="UP000028999">
    <property type="component" value="Unassembled WGS sequence"/>
</dbReference>
<dbReference type="EMBL" id="LK033811">
    <property type="protein sequence ID" value="CDY59850.1"/>
    <property type="molecule type" value="Genomic_DNA"/>
</dbReference>
<sequence length="16" mass="2041">MQYKRFYTLSLNNSYL</sequence>
<protein>
    <submittedName>
        <fullName evidence="1">BnaC01g42940D protein</fullName>
    </submittedName>
</protein>
<proteinExistence type="predicted"/>
<accession>A0A078J8Q8</accession>
<dbReference type="PaxDb" id="3708-A0A078J8Q8"/>
<evidence type="ECO:0000313" key="2">
    <source>
        <dbReference type="Proteomes" id="UP000028999"/>
    </source>
</evidence>
<organism evidence="1 2">
    <name type="scientific">Brassica napus</name>
    <name type="common">Rape</name>
    <dbReference type="NCBI Taxonomy" id="3708"/>
    <lineage>
        <taxon>Eukaryota</taxon>
        <taxon>Viridiplantae</taxon>
        <taxon>Streptophyta</taxon>
        <taxon>Embryophyta</taxon>
        <taxon>Tracheophyta</taxon>
        <taxon>Spermatophyta</taxon>
        <taxon>Magnoliopsida</taxon>
        <taxon>eudicotyledons</taxon>
        <taxon>Gunneridae</taxon>
        <taxon>Pentapetalae</taxon>
        <taxon>rosids</taxon>
        <taxon>malvids</taxon>
        <taxon>Brassicales</taxon>
        <taxon>Brassicaceae</taxon>
        <taxon>Brassiceae</taxon>
        <taxon>Brassica</taxon>
    </lineage>
</organism>
<keyword evidence="2" id="KW-1185">Reference proteome</keyword>